<organism evidence="2 3">
    <name type="scientific">Shewanella aestuarii</name>
    <dbReference type="NCBI Taxonomy" id="1028752"/>
    <lineage>
        <taxon>Bacteria</taxon>
        <taxon>Pseudomonadati</taxon>
        <taxon>Pseudomonadota</taxon>
        <taxon>Gammaproteobacteria</taxon>
        <taxon>Alteromonadales</taxon>
        <taxon>Shewanellaceae</taxon>
        <taxon>Shewanella</taxon>
    </lineage>
</organism>
<proteinExistence type="predicted"/>
<dbReference type="KEGG" id="saes:HBH39_01940"/>
<dbReference type="AlphaFoldDB" id="A0A6G9QG08"/>
<dbReference type="EMBL" id="CP050313">
    <property type="protein sequence ID" value="QIR13406.1"/>
    <property type="molecule type" value="Genomic_DNA"/>
</dbReference>
<dbReference type="Proteomes" id="UP000502608">
    <property type="component" value="Chromosome"/>
</dbReference>
<sequence>MTLLFKFKELSSSTLSFLNTPEMIPVLSGALIGAISAGAVTLLINFISSWLRKIEIDNKLRSVIRSSLENNKLMCESNLGILKNEIEGMNERRRFTINPLFRFRGSGAELIFSNSKLSRFEVEYLWGNLSSIDAINNQLTAMIQSRQTLQIKIRGESNSTIESELSSLLVEYDGHLIERHQEALKNIISALKILNMSFLERNILKFRHKNVNDADV</sequence>
<name>A0A6G9QG08_9GAMM</name>
<gene>
    <name evidence="2" type="ORF">HBH39_01940</name>
</gene>
<keyword evidence="1" id="KW-0472">Membrane</keyword>
<evidence type="ECO:0000313" key="2">
    <source>
        <dbReference type="EMBL" id="QIR13406.1"/>
    </source>
</evidence>
<dbReference type="RefSeq" id="WP_167675108.1">
    <property type="nucleotide sequence ID" value="NZ_CP050313.1"/>
</dbReference>
<reference evidence="2 3" key="1">
    <citation type="submission" date="2020-03" db="EMBL/GenBank/DDBJ databases">
        <title>Complete genome sequence of Shewanella sp.</title>
        <authorList>
            <person name="Kim Y.-S."/>
            <person name="Kim S.-J."/>
            <person name="Jung H.-K."/>
            <person name="Kim K.-H."/>
        </authorList>
    </citation>
    <scope>NUCLEOTIDE SEQUENCE [LARGE SCALE GENOMIC DNA]</scope>
    <source>
        <strain evidence="2 3">PN3F2</strain>
    </source>
</reference>
<evidence type="ECO:0000256" key="1">
    <source>
        <dbReference type="SAM" id="Phobius"/>
    </source>
</evidence>
<keyword evidence="1" id="KW-1133">Transmembrane helix</keyword>
<keyword evidence="3" id="KW-1185">Reference proteome</keyword>
<keyword evidence="1" id="KW-0812">Transmembrane</keyword>
<feature type="transmembrane region" description="Helical" evidence="1">
    <location>
        <begin position="26"/>
        <end position="51"/>
    </location>
</feature>
<accession>A0A6G9QG08</accession>
<protein>
    <submittedName>
        <fullName evidence="2">Uncharacterized protein</fullName>
    </submittedName>
</protein>
<evidence type="ECO:0000313" key="3">
    <source>
        <dbReference type="Proteomes" id="UP000502608"/>
    </source>
</evidence>